<sequence length="85" mass="9738">MGIGMSLNDIATKQGTRIRRSYRTEYPSEGTKNEQDSPQNILEEIMWVKEIEVARFKRIKPLEMVKKAVESAPPVRDFIGALKES</sequence>
<dbReference type="EMBL" id="CP136894">
    <property type="protein sequence ID" value="WOL07503.1"/>
    <property type="molecule type" value="Genomic_DNA"/>
</dbReference>
<dbReference type="Gene3D" id="3.20.20.70">
    <property type="entry name" value="Aldolase class I"/>
    <property type="match status" value="1"/>
</dbReference>
<dbReference type="PANTHER" id="PTHR22854">
    <property type="entry name" value="TRYPTOPHAN BIOSYNTHESIS PROTEIN"/>
    <property type="match status" value="1"/>
</dbReference>
<evidence type="ECO:0000313" key="2">
    <source>
        <dbReference type="EMBL" id="WOL07503.1"/>
    </source>
</evidence>
<protein>
    <submittedName>
        <fullName evidence="2">Indole-3-glycerol phosphate synthase, chloroplastic-like isoform X2</fullName>
    </submittedName>
</protein>
<keyword evidence="3" id="KW-1185">Reference proteome</keyword>
<dbReference type="AlphaFoldDB" id="A0AAQ3KEV7"/>
<dbReference type="GO" id="GO:0004640">
    <property type="term" value="F:phosphoribosylanthranilate isomerase activity"/>
    <property type="evidence" value="ECO:0007669"/>
    <property type="project" value="TreeGrafter"/>
</dbReference>
<evidence type="ECO:0000256" key="1">
    <source>
        <dbReference type="SAM" id="MobiDB-lite"/>
    </source>
</evidence>
<evidence type="ECO:0000313" key="3">
    <source>
        <dbReference type="Proteomes" id="UP001327560"/>
    </source>
</evidence>
<gene>
    <name evidence="2" type="ORF">Cni_G16245</name>
</gene>
<dbReference type="GO" id="GO:0000162">
    <property type="term" value="P:L-tryptophan biosynthetic process"/>
    <property type="evidence" value="ECO:0007669"/>
    <property type="project" value="TreeGrafter"/>
</dbReference>
<dbReference type="GO" id="GO:0004425">
    <property type="term" value="F:indole-3-glycerol-phosphate synthase activity"/>
    <property type="evidence" value="ECO:0007669"/>
    <property type="project" value="InterPro"/>
</dbReference>
<proteinExistence type="predicted"/>
<reference evidence="2 3" key="1">
    <citation type="submission" date="2023-10" db="EMBL/GenBank/DDBJ databases">
        <title>Chromosome-scale genome assembly provides insights into flower coloration mechanisms of Canna indica.</title>
        <authorList>
            <person name="Li C."/>
        </authorList>
    </citation>
    <scope>NUCLEOTIDE SEQUENCE [LARGE SCALE GENOMIC DNA]</scope>
    <source>
        <tissue evidence="2">Flower</tissue>
    </source>
</reference>
<name>A0AAQ3KEV7_9LILI</name>
<dbReference type="Proteomes" id="UP001327560">
    <property type="component" value="Chromosome 5"/>
</dbReference>
<accession>A0AAQ3KEV7</accession>
<organism evidence="2 3">
    <name type="scientific">Canna indica</name>
    <name type="common">Indian-shot</name>
    <dbReference type="NCBI Taxonomy" id="4628"/>
    <lineage>
        <taxon>Eukaryota</taxon>
        <taxon>Viridiplantae</taxon>
        <taxon>Streptophyta</taxon>
        <taxon>Embryophyta</taxon>
        <taxon>Tracheophyta</taxon>
        <taxon>Spermatophyta</taxon>
        <taxon>Magnoliopsida</taxon>
        <taxon>Liliopsida</taxon>
        <taxon>Zingiberales</taxon>
        <taxon>Cannaceae</taxon>
        <taxon>Canna</taxon>
    </lineage>
</organism>
<feature type="region of interest" description="Disordered" evidence="1">
    <location>
        <begin position="1"/>
        <end position="37"/>
    </location>
</feature>
<dbReference type="InterPro" id="IPR013785">
    <property type="entry name" value="Aldolase_TIM"/>
</dbReference>
<dbReference type="InterPro" id="IPR045186">
    <property type="entry name" value="Indole-3-glycerol_P_synth"/>
</dbReference>
<dbReference type="PANTHER" id="PTHR22854:SF2">
    <property type="entry name" value="INDOLE-3-GLYCEROL-PHOSPHATE SYNTHASE"/>
    <property type="match status" value="1"/>
</dbReference>